<dbReference type="RefSeq" id="WP_119305473.1">
    <property type="nucleotide sequence ID" value="NZ_AP014608.1"/>
</dbReference>
<feature type="transmembrane region" description="Helical" evidence="10">
    <location>
        <begin position="43"/>
        <end position="59"/>
    </location>
</feature>
<dbReference type="PANTHER" id="PTHR36122">
    <property type="entry name" value="NICOTINAMIDE RIBOSIDE TRANSPORTER PNUC"/>
    <property type="match status" value="1"/>
</dbReference>
<comment type="similarity">
    <text evidence="3">Belongs to the nicotinamide ribonucleoside (NR) uptake permease (TC 4.B.1) family.</text>
</comment>
<keyword evidence="7 10" id="KW-0812">Transmembrane</keyword>
<evidence type="ECO:0000256" key="1">
    <source>
        <dbReference type="ARBA" id="ARBA00002672"/>
    </source>
</evidence>
<evidence type="ECO:0000256" key="9">
    <source>
        <dbReference type="ARBA" id="ARBA00023136"/>
    </source>
</evidence>
<dbReference type="OrthoDB" id="9791248at2"/>
<evidence type="ECO:0000256" key="3">
    <source>
        <dbReference type="ARBA" id="ARBA00006669"/>
    </source>
</evidence>
<accession>A0A224AK54</accession>
<dbReference type="InterPro" id="IPR006419">
    <property type="entry name" value="NMN_transpt_PnuC"/>
</dbReference>
<dbReference type="NCBIfam" id="TIGR01528">
    <property type="entry name" value="NMN_trans_PnuC"/>
    <property type="match status" value="1"/>
</dbReference>
<feature type="transmembrane region" description="Helical" evidence="10">
    <location>
        <begin position="106"/>
        <end position="127"/>
    </location>
</feature>
<keyword evidence="12" id="KW-1185">Reference proteome</keyword>
<evidence type="ECO:0000313" key="12">
    <source>
        <dbReference type="Proteomes" id="UP000263619"/>
    </source>
</evidence>
<dbReference type="GO" id="GO:0005886">
    <property type="term" value="C:plasma membrane"/>
    <property type="evidence" value="ECO:0007669"/>
    <property type="project" value="UniProtKB-SubCell"/>
</dbReference>
<dbReference type="EMBL" id="AP014608">
    <property type="protein sequence ID" value="BBA17199.1"/>
    <property type="molecule type" value="Genomic_DNA"/>
</dbReference>
<feature type="transmembrane region" description="Helical" evidence="10">
    <location>
        <begin position="13"/>
        <end position="36"/>
    </location>
</feature>
<evidence type="ECO:0000256" key="5">
    <source>
        <dbReference type="ARBA" id="ARBA00022448"/>
    </source>
</evidence>
<comment type="subcellular location">
    <subcellularLocation>
        <location evidence="2">Cell membrane</location>
        <topology evidence="2">Multi-pass membrane protein</topology>
    </subcellularLocation>
</comment>
<evidence type="ECO:0000313" key="11">
    <source>
        <dbReference type="EMBL" id="BBA17199.1"/>
    </source>
</evidence>
<evidence type="ECO:0000256" key="7">
    <source>
        <dbReference type="ARBA" id="ARBA00022692"/>
    </source>
</evidence>
<feature type="transmembrane region" description="Helical" evidence="10">
    <location>
        <begin position="65"/>
        <end position="86"/>
    </location>
</feature>
<keyword evidence="5" id="KW-0813">Transport</keyword>
<evidence type="ECO:0000256" key="4">
    <source>
        <dbReference type="ARBA" id="ARBA00017522"/>
    </source>
</evidence>
<keyword evidence="8 10" id="KW-1133">Transmembrane helix</keyword>
<evidence type="ECO:0000256" key="6">
    <source>
        <dbReference type="ARBA" id="ARBA00022475"/>
    </source>
</evidence>
<dbReference type="Pfam" id="PF04973">
    <property type="entry name" value="NMN_transporter"/>
    <property type="match status" value="1"/>
</dbReference>
<name>A0A224AK54_9FLAO</name>
<proteinExistence type="inferred from homology"/>
<evidence type="ECO:0000256" key="10">
    <source>
        <dbReference type="SAM" id="Phobius"/>
    </source>
</evidence>
<comment type="function">
    <text evidence="1">Required for nicotinamide riboside transport across the inner membrane.</text>
</comment>
<reference evidence="11 12" key="1">
    <citation type="submission" date="2014-06" db="EMBL/GenBank/DDBJ databases">
        <title>Genome sequence of the intracellular symbiont Blattabacterium cuenoti, strain STAT from the wood feeding cockroach Salganea taiwanensis taiwanensis.</title>
        <authorList>
            <person name="Kinjo Y."/>
            <person name="Ohkuma M."/>
            <person name="Tokuda G."/>
        </authorList>
    </citation>
    <scope>NUCLEOTIDE SEQUENCE [LARGE SCALE GENOMIC DNA]</scope>
    <source>
        <strain evidence="11 12">STAT</strain>
    </source>
</reference>
<dbReference type="AlphaFoldDB" id="A0A224AK54"/>
<keyword evidence="6" id="KW-1003">Cell membrane</keyword>
<evidence type="ECO:0000256" key="8">
    <source>
        <dbReference type="ARBA" id="ARBA00022989"/>
    </source>
</evidence>
<dbReference type="PANTHER" id="PTHR36122:SF2">
    <property type="entry name" value="NICOTINAMIDE RIBOSIDE TRANSPORTER PNUC"/>
    <property type="match status" value="1"/>
</dbReference>
<feature type="transmembrane region" description="Helical" evidence="10">
    <location>
        <begin position="181"/>
        <end position="200"/>
    </location>
</feature>
<gene>
    <name evidence="11" type="primary">pnuC</name>
    <name evidence="11" type="ORF">STAT_266</name>
</gene>
<evidence type="ECO:0000256" key="2">
    <source>
        <dbReference type="ARBA" id="ARBA00004651"/>
    </source>
</evidence>
<dbReference type="GO" id="GO:0034257">
    <property type="term" value="F:nicotinamide riboside transmembrane transporter activity"/>
    <property type="evidence" value="ECO:0007669"/>
    <property type="project" value="InterPro"/>
</dbReference>
<protein>
    <recommendedName>
        <fullName evidence="4">Nicotinamide riboside transporter PnuC</fullName>
    </recommendedName>
</protein>
<sequence length="210" mass="25078">MNNNWINILLSPYYHNSCFHIILELTAISFTIFSVFHAQKNNIWVYPIGIVSTIIYSYLTFNTSLYGDFIINLYYTFMSFYGWYTWMYKKDKNKKIPITFCNKKDYFYTLILFSSTCIFSMMVYFFYGKLKTLFDWMDILTTGIYFSGMYQMSMKKVENWIFWMLGNGISVPLYFWKGLILTGILFIILVLLAVKGFFIWKKKAINPILS</sequence>
<keyword evidence="9 10" id="KW-0472">Membrane</keyword>
<dbReference type="Proteomes" id="UP000263619">
    <property type="component" value="Chromosome"/>
</dbReference>
<organism evidence="11 12">
    <name type="scientific">Blattabacterium cuenoti STAT</name>
    <dbReference type="NCBI Taxonomy" id="1457030"/>
    <lineage>
        <taxon>Bacteria</taxon>
        <taxon>Pseudomonadati</taxon>
        <taxon>Bacteroidota</taxon>
        <taxon>Flavobacteriia</taxon>
        <taxon>Flavobacteriales</taxon>
        <taxon>Blattabacteriaceae</taxon>
        <taxon>Blattabacterium</taxon>
    </lineage>
</organism>